<reference evidence="1" key="1">
    <citation type="submission" date="2014-11" db="EMBL/GenBank/DDBJ databases">
        <authorList>
            <person name="Amaro Gonzalez C."/>
        </authorList>
    </citation>
    <scope>NUCLEOTIDE SEQUENCE</scope>
</reference>
<dbReference type="AlphaFoldDB" id="A0A0E9ULN5"/>
<name>A0A0E9ULN5_ANGAN</name>
<evidence type="ECO:0000313" key="1">
    <source>
        <dbReference type="EMBL" id="JAH66666.1"/>
    </source>
</evidence>
<accession>A0A0E9ULN5</accession>
<organism evidence="1">
    <name type="scientific">Anguilla anguilla</name>
    <name type="common">European freshwater eel</name>
    <name type="synonym">Muraena anguilla</name>
    <dbReference type="NCBI Taxonomy" id="7936"/>
    <lineage>
        <taxon>Eukaryota</taxon>
        <taxon>Metazoa</taxon>
        <taxon>Chordata</taxon>
        <taxon>Craniata</taxon>
        <taxon>Vertebrata</taxon>
        <taxon>Euteleostomi</taxon>
        <taxon>Actinopterygii</taxon>
        <taxon>Neopterygii</taxon>
        <taxon>Teleostei</taxon>
        <taxon>Anguilliformes</taxon>
        <taxon>Anguillidae</taxon>
        <taxon>Anguilla</taxon>
    </lineage>
</organism>
<protein>
    <submittedName>
        <fullName evidence="1">Uncharacterized protein</fullName>
    </submittedName>
</protein>
<proteinExistence type="predicted"/>
<dbReference type="EMBL" id="GBXM01041911">
    <property type="protein sequence ID" value="JAH66666.1"/>
    <property type="molecule type" value="Transcribed_RNA"/>
</dbReference>
<reference evidence="1" key="2">
    <citation type="journal article" date="2015" name="Fish Shellfish Immunol.">
        <title>Early steps in the European eel (Anguilla anguilla)-Vibrio vulnificus interaction in the gills: Role of the RtxA13 toxin.</title>
        <authorList>
            <person name="Callol A."/>
            <person name="Pajuelo D."/>
            <person name="Ebbesson L."/>
            <person name="Teles M."/>
            <person name="MacKenzie S."/>
            <person name="Amaro C."/>
        </authorList>
    </citation>
    <scope>NUCLEOTIDE SEQUENCE</scope>
</reference>
<sequence length="60" mass="6662">MSGLMSRRAHLFVACISVTEARLLSGKKARQEWSPGWGPELPVWMQLRDDAHRANPMAGG</sequence>